<keyword evidence="3" id="KW-0614">Plasmid</keyword>
<reference evidence="3 4" key="1">
    <citation type="journal article" date="2010" name="Stand. Genomic Sci.">
        <title>Complete genome sequence of Planctomyces limnophilus type strain (Mu 290).</title>
        <authorList>
            <person name="Labutti K."/>
            <person name="Sikorski J."/>
            <person name="Schneider S."/>
            <person name="Nolan M."/>
            <person name="Lucas S."/>
            <person name="Glavina Del Rio T."/>
            <person name="Tice H."/>
            <person name="Cheng J.F."/>
            <person name="Goodwin L."/>
            <person name="Pitluck S."/>
            <person name="Liolios K."/>
            <person name="Ivanova N."/>
            <person name="Mavromatis K."/>
            <person name="Mikhailova N."/>
            <person name="Pati A."/>
            <person name="Chen A."/>
            <person name="Palaniappan K."/>
            <person name="Land M."/>
            <person name="Hauser L."/>
            <person name="Chang Y.J."/>
            <person name="Jeffries C.D."/>
            <person name="Tindall B.J."/>
            <person name="Rohde M."/>
            <person name="Goker M."/>
            <person name="Woyke T."/>
            <person name="Bristow J."/>
            <person name="Eisen J.A."/>
            <person name="Markowitz V."/>
            <person name="Hugenholtz P."/>
            <person name="Kyrpides N.C."/>
            <person name="Klenk H.P."/>
            <person name="Lapidus A."/>
        </authorList>
    </citation>
    <scope>NUCLEOTIDE SEQUENCE [LARGE SCALE GENOMIC DNA]</scope>
    <source>
        <strain evidence="4">ATCC 43296 / DSM 3776 / IFAM 1008 / 290</strain>
        <plasmid evidence="3 4">pPLIM01</plasmid>
    </source>
</reference>
<organism evidence="3 4">
    <name type="scientific">Planctopirus limnophila (strain ATCC 43296 / DSM 3776 / IFAM 1008 / Mu 290)</name>
    <name type="common">Planctomyces limnophilus</name>
    <dbReference type="NCBI Taxonomy" id="521674"/>
    <lineage>
        <taxon>Bacteria</taxon>
        <taxon>Pseudomonadati</taxon>
        <taxon>Planctomycetota</taxon>
        <taxon>Planctomycetia</taxon>
        <taxon>Planctomycetales</taxon>
        <taxon>Planctomycetaceae</taxon>
        <taxon>Planctopirus</taxon>
    </lineage>
</organism>
<gene>
    <name evidence="3" type="ordered locus">Plim_4248</name>
</gene>
<keyword evidence="4" id="KW-1185">Reference proteome</keyword>
<geneLocation type="plasmid" evidence="3 4">
    <name>pPLIM01</name>
</geneLocation>
<feature type="domain" description="HNH nuclease" evidence="2">
    <location>
        <begin position="33"/>
        <end position="88"/>
    </location>
</feature>
<dbReference type="GO" id="GO:0008270">
    <property type="term" value="F:zinc ion binding"/>
    <property type="evidence" value="ECO:0007669"/>
    <property type="project" value="InterPro"/>
</dbReference>
<dbReference type="RefSeq" id="WP_013112486.1">
    <property type="nucleotide sequence ID" value="NC_014149.1"/>
</dbReference>
<dbReference type="InterPro" id="IPR002711">
    <property type="entry name" value="HNH"/>
</dbReference>
<dbReference type="HOGENOM" id="CLU_108879_2_2_0"/>
<keyword evidence="3" id="KW-0255">Endonuclease</keyword>
<dbReference type="eggNOG" id="COG1403">
    <property type="taxonomic scope" value="Bacteria"/>
</dbReference>
<dbReference type="InterPro" id="IPR003615">
    <property type="entry name" value="HNH_nuc"/>
</dbReference>
<proteinExistence type="predicted"/>
<dbReference type="OrthoDB" id="9779761at2"/>
<dbReference type="CDD" id="cd00085">
    <property type="entry name" value="HNHc"/>
    <property type="match status" value="1"/>
</dbReference>
<feature type="region of interest" description="Disordered" evidence="1">
    <location>
        <begin position="1"/>
        <end position="28"/>
    </location>
</feature>
<evidence type="ECO:0000259" key="2">
    <source>
        <dbReference type="SMART" id="SM00507"/>
    </source>
</evidence>
<evidence type="ECO:0000256" key="1">
    <source>
        <dbReference type="SAM" id="MobiDB-lite"/>
    </source>
</evidence>
<dbReference type="Gene3D" id="1.10.30.50">
    <property type="match status" value="1"/>
</dbReference>
<dbReference type="SMART" id="SM00507">
    <property type="entry name" value="HNHc"/>
    <property type="match status" value="1"/>
</dbReference>
<dbReference type="AlphaFoldDB" id="D5SZD5"/>
<evidence type="ECO:0000313" key="4">
    <source>
        <dbReference type="Proteomes" id="UP000002220"/>
    </source>
</evidence>
<dbReference type="KEGG" id="plm:Plim_4248"/>
<dbReference type="Pfam" id="PF01844">
    <property type="entry name" value="HNH"/>
    <property type="match status" value="1"/>
</dbReference>
<sequence length="100" mass="11244">MPNKPPTFRAPAPKRREQRPSSHQRGYTRQWSAYRKRFLSQHPLCVMCLGKGRSVPATEVDHIIAHGGNQSLFWAASNHQPLCKSHHSAKTVAEDGGFGR</sequence>
<keyword evidence="3" id="KW-0378">Hydrolase</keyword>
<dbReference type="Proteomes" id="UP000002220">
    <property type="component" value="Plasmid pPLIM01"/>
</dbReference>
<protein>
    <submittedName>
        <fullName evidence="3">HNH endonuclease</fullName>
    </submittedName>
</protein>
<keyword evidence="3" id="KW-0540">Nuclease</keyword>
<accession>D5SZD5</accession>
<dbReference type="GO" id="GO:0004519">
    <property type="term" value="F:endonuclease activity"/>
    <property type="evidence" value="ECO:0007669"/>
    <property type="project" value="UniProtKB-KW"/>
</dbReference>
<dbReference type="GO" id="GO:0003676">
    <property type="term" value="F:nucleic acid binding"/>
    <property type="evidence" value="ECO:0007669"/>
    <property type="project" value="InterPro"/>
</dbReference>
<name>D5SZD5_PLAL2</name>
<evidence type="ECO:0000313" key="3">
    <source>
        <dbReference type="EMBL" id="ADG70055.1"/>
    </source>
</evidence>
<dbReference type="EMBL" id="CP001745">
    <property type="protein sequence ID" value="ADG70055.1"/>
    <property type="molecule type" value="Genomic_DNA"/>
</dbReference>